<sequence>MLSRTSKGKTPPLRHSSSAWNPSANRQIDREKNNSGGSSGQGQKCRHEKTYQSVQAQVYLARMQEKFLTSSQVGVLFPIKRQRQRSNEPKNLLANGSYSHKSSGRL</sequence>
<proteinExistence type="predicted"/>
<reference evidence="3" key="1">
    <citation type="submission" date="2019-12" db="UniProtKB">
        <authorList>
            <consortium name="WormBaseParasite"/>
        </authorList>
    </citation>
    <scope>IDENTIFICATION</scope>
</reference>
<dbReference type="Proteomes" id="UP000046395">
    <property type="component" value="Unassembled WGS sequence"/>
</dbReference>
<organism evidence="2 3">
    <name type="scientific">Trichuris muris</name>
    <name type="common">Mouse whipworm</name>
    <dbReference type="NCBI Taxonomy" id="70415"/>
    <lineage>
        <taxon>Eukaryota</taxon>
        <taxon>Metazoa</taxon>
        <taxon>Ecdysozoa</taxon>
        <taxon>Nematoda</taxon>
        <taxon>Enoplea</taxon>
        <taxon>Dorylaimia</taxon>
        <taxon>Trichinellida</taxon>
        <taxon>Trichuridae</taxon>
        <taxon>Trichuris</taxon>
    </lineage>
</organism>
<evidence type="ECO:0000313" key="2">
    <source>
        <dbReference type="Proteomes" id="UP000046395"/>
    </source>
</evidence>
<feature type="region of interest" description="Disordered" evidence="1">
    <location>
        <begin position="79"/>
        <end position="106"/>
    </location>
</feature>
<dbReference type="WBParaSite" id="TMUE_2000006279.1">
    <property type="protein sequence ID" value="TMUE_2000006279.1"/>
    <property type="gene ID" value="WBGene00289772"/>
</dbReference>
<feature type="region of interest" description="Disordered" evidence="1">
    <location>
        <begin position="1"/>
        <end position="48"/>
    </location>
</feature>
<protein>
    <submittedName>
        <fullName evidence="3">Uncharacterized protein</fullName>
    </submittedName>
</protein>
<dbReference type="AlphaFoldDB" id="A0A5S6QGG1"/>
<feature type="compositionally biased region" description="Polar residues" evidence="1">
    <location>
        <begin position="94"/>
        <end position="106"/>
    </location>
</feature>
<keyword evidence="2" id="KW-1185">Reference proteome</keyword>
<name>A0A5S6QGG1_TRIMR</name>
<feature type="compositionally biased region" description="Polar residues" evidence="1">
    <location>
        <begin position="15"/>
        <end position="26"/>
    </location>
</feature>
<accession>A0A5S6QGG1</accession>
<evidence type="ECO:0000256" key="1">
    <source>
        <dbReference type="SAM" id="MobiDB-lite"/>
    </source>
</evidence>
<evidence type="ECO:0000313" key="3">
    <source>
        <dbReference type="WBParaSite" id="TMUE_2000006279.1"/>
    </source>
</evidence>